<evidence type="ECO:0008006" key="3">
    <source>
        <dbReference type="Google" id="ProtNLM"/>
    </source>
</evidence>
<proteinExistence type="predicted"/>
<evidence type="ECO:0000313" key="1">
    <source>
        <dbReference type="EMBL" id="CAG7663028.1"/>
    </source>
</evidence>
<protein>
    <recommendedName>
        <fullName evidence="3">EF-hand domain-containing protein</fullName>
    </recommendedName>
</protein>
<sequence>MPPPPKWVENDVQRIMYKMQARMVRCRPKLKAFLIDHDIFSHDRIKIIDFHRALDRAGFELTPREVEVLTCCFRSPDDPMEIEWRCFNDSIETCFTLANLEKAPRVTPYEWHPLREMDYDKELTQQEYCLLTEGMRRLSRRVNDRRILIKPMFFDFDLPTTGLVSQNQFHRVLHTVGLAEILRQEELDAICKRFLN</sequence>
<dbReference type="InterPro" id="IPR052603">
    <property type="entry name" value="EFCB6"/>
</dbReference>
<dbReference type="AlphaFoldDB" id="A0A8J2IZM5"/>
<reference evidence="1" key="1">
    <citation type="submission" date="2021-06" db="EMBL/GenBank/DDBJ databases">
        <authorList>
            <person name="Hodson N. C."/>
            <person name="Mongue J. A."/>
            <person name="Jaron S. K."/>
        </authorList>
    </citation>
    <scope>NUCLEOTIDE SEQUENCE</scope>
</reference>
<organism evidence="1 2">
    <name type="scientific">Allacma fusca</name>
    <dbReference type="NCBI Taxonomy" id="39272"/>
    <lineage>
        <taxon>Eukaryota</taxon>
        <taxon>Metazoa</taxon>
        <taxon>Ecdysozoa</taxon>
        <taxon>Arthropoda</taxon>
        <taxon>Hexapoda</taxon>
        <taxon>Collembola</taxon>
        <taxon>Symphypleona</taxon>
        <taxon>Sminthuridae</taxon>
        <taxon>Allacma</taxon>
    </lineage>
</organism>
<keyword evidence="2" id="KW-1185">Reference proteome</keyword>
<accession>A0A8J2IZM5</accession>
<dbReference type="EMBL" id="CAJVCH010008289">
    <property type="protein sequence ID" value="CAG7663028.1"/>
    <property type="molecule type" value="Genomic_DNA"/>
</dbReference>
<evidence type="ECO:0000313" key="2">
    <source>
        <dbReference type="Proteomes" id="UP000708208"/>
    </source>
</evidence>
<gene>
    <name evidence="1" type="ORF">AFUS01_LOCUS1480</name>
</gene>
<comment type="caution">
    <text evidence="1">The sequence shown here is derived from an EMBL/GenBank/DDBJ whole genome shotgun (WGS) entry which is preliminary data.</text>
</comment>
<name>A0A8J2IZM5_9HEXA</name>
<dbReference type="PANTHER" id="PTHR20875:SF0">
    <property type="entry name" value="GH12158P"/>
    <property type="match status" value="1"/>
</dbReference>
<dbReference type="Proteomes" id="UP000708208">
    <property type="component" value="Unassembled WGS sequence"/>
</dbReference>
<dbReference type="PANTHER" id="PTHR20875">
    <property type="entry name" value="EF-HAND CALCIUM-BINDING DOMAIN-CONTAINING PROTEIN 6-RELATED"/>
    <property type="match status" value="1"/>
</dbReference>
<dbReference type="OrthoDB" id="272072at2759"/>